<dbReference type="KEGG" id="psoj:PHYSODRAFT_519533"/>
<sequence length="151" mass="17254">MVNDYSTVLIACGLNGRWEDLIEVYETMPGSYRSRLSGVAQAQVIIARAQSDSYDVKVRGFDVLGMDDTKWNTYSCNAVLNALLQTHQYKTLLSLSYKLKQKRKTWNSRTYTIVALAYIRSGSTMKALEFMRANATHMQSNNVECYRELID</sequence>
<dbReference type="AlphaFoldDB" id="G5A1I1"/>
<name>G5A1I1_PHYSP</name>
<dbReference type="SMR" id="G5A1I1"/>
<evidence type="ECO:0008006" key="3">
    <source>
        <dbReference type="Google" id="ProtNLM"/>
    </source>
</evidence>
<dbReference type="PANTHER" id="PTHR47930:SF2">
    <property type="entry name" value="PENTATRICOPEPTIDE REPEAT PROTEIN (AFU_ORTHOLOGUE AFUA_8G04250)"/>
    <property type="match status" value="1"/>
</dbReference>
<dbReference type="Gene3D" id="1.25.40.10">
    <property type="entry name" value="Tetratricopeptide repeat domain"/>
    <property type="match status" value="1"/>
</dbReference>
<protein>
    <recommendedName>
        <fullName evidence="3">Pentatricopeptide repeat-containing protein</fullName>
    </recommendedName>
</protein>
<organism evidence="1 2">
    <name type="scientific">Phytophthora sojae (strain P6497)</name>
    <name type="common">Soybean stem and root rot agent</name>
    <name type="synonym">Phytophthora megasperma f. sp. glycines</name>
    <dbReference type="NCBI Taxonomy" id="1094619"/>
    <lineage>
        <taxon>Eukaryota</taxon>
        <taxon>Sar</taxon>
        <taxon>Stramenopiles</taxon>
        <taxon>Oomycota</taxon>
        <taxon>Peronosporomycetes</taxon>
        <taxon>Peronosporales</taxon>
        <taxon>Peronosporaceae</taxon>
        <taxon>Phytophthora</taxon>
    </lineage>
</organism>
<dbReference type="GeneID" id="20660188"/>
<dbReference type="Proteomes" id="UP000002640">
    <property type="component" value="Unassembled WGS sequence"/>
</dbReference>
<dbReference type="STRING" id="1094619.G5A1I1"/>
<proteinExistence type="predicted"/>
<dbReference type="PANTHER" id="PTHR47930">
    <property type="entry name" value="YALI0C12947P"/>
    <property type="match status" value="1"/>
</dbReference>
<dbReference type="EMBL" id="JH159158">
    <property type="protein sequence ID" value="EGZ10779.1"/>
    <property type="molecule type" value="Genomic_DNA"/>
</dbReference>
<reference evidence="1 2" key="1">
    <citation type="journal article" date="2006" name="Science">
        <title>Phytophthora genome sequences uncover evolutionary origins and mechanisms of pathogenesis.</title>
        <authorList>
            <person name="Tyler B.M."/>
            <person name="Tripathy S."/>
            <person name="Zhang X."/>
            <person name="Dehal P."/>
            <person name="Jiang R.H."/>
            <person name="Aerts A."/>
            <person name="Arredondo F.D."/>
            <person name="Baxter L."/>
            <person name="Bensasson D."/>
            <person name="Beynon J.L."/>
            <person name="Chapman J."/>
            <person name="Damasceno C.M."/>
            <person name="Dorrance A.E."/>
            <person name="Dou D."/>
            <person name="Dickerman A.W."/>
            <person name="Dubchak I.L."/>
            <person name="Garbelotto M."/>
            <person name="Gijzen M."/>
            <person name="Gordon S.G."/>
            <person name="Govers F."/>
            <person name="Grunwald N.J."/>
            <person name="Huang W."/>
            <person name="Ivors K.L."/>
            <person name="Jones R.W."/>
            <person name="Kamoun S."/>
            <person name="Krampis K."/>
            <person name="Lamour K.H."/>
            <person name="Lee M.K."/>
            <person name="McDonald W.H."/>
            <person name="Medina M."/>
            <person name="Meijer H.J."/>
            <person name="Nordberg E.K."/>
            <person name="Maclean D.J."/>
            <person name="Ospina-Giraldo M.D."/>
            <person name="Morris P.F."/>
            <person name="Phuntumart V."/>
            <person name="Putnam N.H."/>
            <person name="Rash S."/>
            <person name="Rose J.K."/>
            <person name="Sakihama Y."/>
            <person name="Salamov A.A."/>
            <person name="Savidor A."/>
            <person name="Scheuring C.F."/>
            <person name="Smith B.M."/>
            <person name="Sobral B.W."/>
            <person name="Terry A."/>
            <person name="Torto-Alalibo T.A."/>
            <person name="Win J."/>
            <person name="Xu Z."/>
            <person name="Zhang H."/>
            <person name="Grigoriev I.V."/>
            <person name="Rokhsar D.S."/>
            <person name="Boore J.L."/>
        </authorList>
    </citation>
    <scope>NUCLEOTIDE SEQUENCE [LARGE SCALE GENOMIC DNA]</scope>
    <source>
        <strain evidence="1 2">P6497</strain>
    </source>
</reference>
<dbReference type="RefSeq" id="XP_009533524.1">
    <property type="nucleotide sequence ID" value="XM_009535229.1"/>
</dbReference>
<feature type="non-terminal residue" evidence="1">
    <location>
        <position position="151"/>
    </location>
</feature>
<dbReference type="OMA" id="NVECYRE"/>
<evidence type="ECO:0000313" key="2">
    <source>
        <dbReference type="Proteomes" id="UP000002640"/>
    </source>
</evidence>
<accession>G5A1I1</accession>
<dbReference type="InterPro" id="IPR011990">
    <property type="entry name" value="TPR-like_helical_dom_sf"/>
</dbReference>
<keyword evidence="2" id="KW-1185">Reference proteome</keyword>
<dbReference type="InterPro" id="IPR002885">
    <property type="entry name" value="PPR_rpt"/>
</dbReference>
<gene>
    <name evidence="1" type="ORF">PHYSODRAFT_519533</name>
</gene>
<dbReference type="InParanoid" id="G5A1I1"/>
<evidence type="ECO:0000313" key="1">
    <source>
        <dbReference type="EMBL" id="EGZ10779.1"/>
    </source>
</evidence>
<dbReference type="Pfam" id="PF01535">
    <property type="entry name" value="PPR"/>
    <property type="match status" value="1"/>
</dbReference>